<sequence>MNSKVIVLHEEIQKWKDKLEAYQEQLAELIFQKDFLVFHVCKNIESKYLLKFGGLELKIYRLECEILHKKRKLELIQKQINRQESVNLESIEQSLEMEFLTYQKELEKMMENMEKAIERQNNKILSKEEAKEIKKIYYEIAKELHPDLHPNVSKQKIRLFQQAILCYKNADLLGLQAIASILEKNESRKEEKPFQTMKKEVERLEKLIKEFQEKIAEIKEDYPYCVKDLLENAEKSEQYLLELQEQLKQMQDLDDEYKQMIVEKIRSLQ</sequence>
<evidence type="ECO:0000256" key="1">
    <source>
        <dbReference type="SAM" id="Coils"/>
    </source>
</evidence>
<reference evidence="2 3" key="1">
    <citation type="submission" date="2019-01" db="EMBL/GenBank/DDBJ databases">
        <title>Fusobacterium necrophorum Isolated From the Uterus of Dairy Cows.</title>
        <authorList>
            <person name="Francis A.M."/>
        </authorList>
    </citation>
    <scope>NUCLEOTIDE SEQUENCE [LARGE SCALE GENOMIC DNA]</scope>
    <source>
        <strain evidence="2 3">KG35</strain>
    </source>
</reference>
<protein>
    <submittedName>
        <fullName evidence="2">Phage tail tape measure protein</fullName>
    </submittedName>
</protein>
<dbReference type="InterPro" id="IPR036869">
    <property type="entry name" value="J_dom_sf"/>
</dbReference>
<dbReference type="RefSeq" id="WP_129490240.1">
    <property type="nucleotide sequence ID" value="NZ_SBAP01000001.1"/>
</dbReference>
<name>A0A4V1QY12_9FUSO</name>
<evidence type="ECO:0000313" key="3">
    <source>
        <dbReference type="Proteomes" id="UP000289216"/>
    </source>
</evidence>
<dbReference type="SUPFAM" id="SSF46565">
    <property type="entry name" value="Chaperone J-domain"/>
    <property type="match status" value="1"/>
</dbReference>
<dbReference type="EMBL" id="SBAP01000001">
    <property type="protein sequence ID" value="RXZ71546.1"/>
    <property type="molecule type" value="Genomic_DNA"/>
</dbReference>
<feature type="coiled-coil region" evidence="1">
    <location>
        <begin position="5"/>
        <end position="32"/>
    </location>
</feature>
<evidence type="ECO:0000313" key="2">
    <source>
        <dbReference type="EMBL" id="RXZ71546.1"/>
    </source>
</evidence>
<organism evidence="2 3">
    <name type="scientific">Fusobacterium necrophorum</name>
    <dbReference type="NCBI Taxonomy" id="859"/>
    <lineage>
        <taxon>Bacteria</taxon>
        <taxon>Fusobacteriati</taxon>
        <taxon>Fusobacteriota</taxon>
        <taxon>Fusobacteriia</taxon>
        <taxon>Fusobacteriales</taxon>
        <taxon>Fusobacteriaceae</taxon>
        <taxon>Fusobacterium</taxon>
    </lineage>
</organism>
<gene>
    <name evidence="2" type="ORF">EPT53_00100</name>
</gene>
<dbReference type="Proteomes" id="UP000289216">
    <property type="component" value="Unassembled WGS sequence"/>
</dbReference>
<dbReference type="AlphaFoldDB" id="A0A4V1QY12"/>
<accession>A0A4V1QY12</accession>
<feature type="coiled-coil region" evidence="1">
    <location>
        <begin position="92"/>
        <end position="130"/>
    </location>
</feature>
<keyword evidence="1" id="KW-0175">Coiled coil</keyword>
<proteinExistence type="predicted"/>
<comment type="caution">
    <text evidence="2">The sequence shown here is derived from an EMBL/GenBank/DDBJ whole genome shotgun (WGS) entry which is preliminary data.</text>
</comment>
<feature type="coiled-coil region" evidence="1">
    <location>
        <begin position="194"/>
        <end position="263"/>
    </location>
</feature>